<dbReference type="OrthoDB" id="8906365at2"/>
<dbReference type="STRING" id="1007099.SAMN05216287_3586"/>
<gene>
    <name evidence="2" type="ORF">SAMN05216287_3586</name>
</gene>
<dbReference type="Pfam" id="PF07238">
    <property type="entry name" value="PilZ"/>
    <property type="match status" value="1"/>
</dbReference>
<dbReference type="Proteomes" id="UP000243778">
    <property type="component" value="Unassembled WGS sequence"/>
</dbReference>
<sequence>MRRFLRHPSDMPIELKPRDQERLPRQRLNNISLGGVACNCTERLQNGTPIELRIPLFGDDATCNGVIAWCEQEAGGYLVGITFIDEDTLFKARMVQQVCQIERYRREREEQLGTQLGIEDVAQEWMSAHAEEFSRDSFDRH</sequence>
<evidence type="ECO:0000313" key="3">
    <source>
        <dbReference type="Proteomes" id="UP000243778"/>
    </source>
</evidence>
<dbReference type="AlphaFoldDB" id="A0A1H3DY68"/>
<accession>A0A1H3DY68</accession>
<dbReference type="InterPro" id="IPR009875">
    <property type="entry name" value="PilZ_domain"/>
</dbReference>
<dbReference type="Gene3D" id="2.40.10.220">
    <property type="entry name" value="predicted glycosyltransferase like domains"/>
    <property type="match status" value="1"/>
</dbReference>
<reference evidence="3" key="1">
    <citation type="submission" date="2016-10" db="EMBL/GenBank/DDBJ databases">
        <authorList>
            <person name="Varghese N."/>
            <person name="Submissions S."/>
        </authorList>
    </citation>
    <scope>NUCLEOTIDE SEQUENCE [LARGE SCALE GENOMIC DNA]</scope>
    <source>
        <strain evidence="3">NRRL B-59562</strain>
    </source>
</reference>
<dbReference type="SUPFAM" id="SSF141371">
    <property type="entry name" value="PilZ domain-like"/>
    <property type="match status" value="1"/>
</dbReference>
<keyword evidence="3" id="KW-1185">Reference proteome</keyword>
<protein>
    <submittedName>
        <fullName evidence="2">PilZ domain-containing protein</fullName>
    </submittedName>
</protein>
<proteinExistence type="predicted"/>
<dbReference type="EMBL" id="FNNU01000005">
    <property type="protein sequence ID" value="SDX70619.1"/>
    <property type="molecule type" value="Genomic_DNA"/>
</dbReference>
<evidence type="ECO:0000259" key="1">
    <source>
        <dbReference type="Pfam" id="PF07238"/>
    </source>
</evidence>
<feature type="domain" description="PilZ" evidence="1">
    <location>
        <begin position="2"/>
        <end position="88"/>
    </location>
</feature>
<dbReference type="RefSeq" id="WP_090230999.1">
    <property type="nucleotide sequence ID" value="NZ_FNNU01000005.1"/>
</dbReference>
<name>A0A1H3DY68_9PSED</name>
<organism evidence="2 3">
    <name type="scientific">Pseudomonas kuykendallii</name>
    <dbReference type="NCBI Taxonomy" id="1007099"/>
    <lineage>
        <taxon>Bacteria</taxon>
        <taxon>Pseudomonadati</taxon>
        <taxon>Pseudomonadota</taxon>
        <taxon>Gammaproteobacteria</taxon>
        <taxon>Pseudomonadales</taxon>
        <taxon>Pseudomonadaceae</taxon>
        <taxon>Pseudomonas</taxon>
    </lineage>
</organism>
<dbReference type="GO" id="GO:0035438">
    <property type="term" value="F:cyclic-di-GMP binding"/>
    <property type="evidence" value="ECO:0007669"/>
    <property type="project" value="InterPro"/>
</dbReference>
<evidence type="ECO:0000313" key="2">
    <source>
        <dbReference type="EMBL" id="SDX70619.1"/>
    </source>
</evidence>